<protein>
    <submittedName>
        <fullName evidence="3">Uncharacterized protein</fullName>
    </submittedName>
</protein>
<gene>
    <name evidence="3" type="ORF">NIES2119_05240</name>
</gene>
<organism evidence="3 4">
    <name type="scientific">[Phormidium ambiguum] IAM M-71</name>
    <dbReference type="NCBI Taxonomy" id="454136"/>
    <lineage>
        <taxon>Bacteria</taxon>
        <taxon>Bacillati</taxon>
        <taxon>Cyanobacteriota</taxon>
        <taxon>Cyanophyceae</taxon>
        <taxon>Oscillatoriophycideae</taxon>
        <taxon>Aerosakkonematales</taxon>
        <taxon>Aerosakkonemataceae</taxon>
        <taxon>Floridanema</taxon>
    </lineage>
</organism>
<evidence type="ECO:0000313" key="3">
    <source>
        <dbReference type="EMBL" id="OKH39669.1"/>
    </source>
</evidence>
<accession>A0A1U7IQL9</accession>
<feature type="region of interest" description="Disordered" evidence="1">
    <location>
        <begin position="98"/>
        <end position="120"/>
    </location>
</feature>
<keyword evidence="2" id="KW-0732">Signal</keyword>
<evidence type="ECO:0000313" key="4">
    <source>
        <dbReference type="Proteomes" id="UP000185860"/>
    </source>
</evidence>
<feature type="compositionally biased region" description="Basic and acidic residues" evidence="1">
    <location>
        <begin position="110"/>
        <end position="120"/>
    </location>
</feature>
<proteinExistence type="predicted"/>
<dbReference type="OrthoDB" id="513318at2"/>
<evidence type="ECO:0000256" key="2">
    <source>
        <dbReference type="SAM" id="SignalP"/>
    </source>
</evidence>
<evidence type="ECO:0000256" key="1">
    <source>
        <dbReference type="SAM" id="MobiDB-lite"/>
    </source>
</evidence>
<dbReference type="EMBL" id="MRCE01000004">
    <property type="protein sequence ID" value="OKH39669.1"/>
    <property type="molecule type" value="Genomic_DNA"/>
</dbReference>
<dbReference type="AlphaFoldDB" id="A0A1U7IQL9"/>
<reference evidence="3 4" key="1">
    <citation type="submission" date="2016-11" db="EMBL/GenBank/DDBJ databases">
        <title>Draft Genome Sequences of Nine Cyanobacterial Strains from Diverse Habitats.</title>
        <authorList>
            <person name="Zhu T."/>
            <person name="Hou S."/>
            <person name="Lu X."/>
            <person name="Hess W.R."/>
        </authorList>
    </citation>
    <scope>NUCLEOTIDE SEQUENCE [LARGE SCALE GENOMIC DNA]</scope>
    <source>
        <strain evidence="3 4">IAM M-71</strain>
    </source>
</reference>
<name>A0A1U7IQL9_9CYAN</name>
<comment type="caution">
    <text evidence="3">The sequence shown here is derived from an EMBL/GenBank/DDBJ whole genome shotgun (WGS) entry which is preliminary data.</text>
</comment>
<dbReference type="STRING" id="454136.NIES2119_05240"/>
<sequence length="120" mass="13509">MKTFNFRKLIVLCIATVTLFLGQFLNADNSLLAQSSALTPEGDYYQVAPEYAGKGTVDSVKQTLKNSTENIVEKLNLNEPLPPETKRFLNQVEDSVDHTAKPITGNQEGYFDRENTQIRR</sequence>
<feature type="chain" id="PRO_5013318800" evidence="2">
    <location>
        <begin position="28"/>
        <end position="120"/>
    </location>
</feature>
<dbReference type="RefSeq" id="WP_073592390.1">
    <property type="nucleotide sequence ID" value="NZ_MRCE01000004.1"/>
</dbReference>
<feature type="signal peptide" evidence="2">
    <location>
        <begin position="1"/>
        <end position="27"/>
    </location>
</feature>
<dbReference type="Proteomes" id="UP000185860">
    <property type="component" value="Unassembled WGS sequence"/>
</dbReference>